<dbReference type="GO" id="GO:0005524">
    <property type="term" value="F:ATP binding"/>
    <property type="evidence" value="ECO:0007669"/>
    <property type="project" value="UniProtKB-KW"/>
</dbReference>
<evidence type="ECO:0000313" key="9">
    <source>
        <dbReference type="EMBL" id="MBB5806848.1"/>
    </source>
</evidence>
<dbReference type="InterPro" id="IPR009212">
    <property type="entry name" value="Methylthioribose_kinase"/>
</dbReference>
<keyword evidence="7" id="KW-0067">ATP-binding</keyword>
<sequence length="417" mass="46331">MDPTAPNPTDIAGYLAAAPALAARLGGAPADWDVREISEGNVNYVFSVHGPAGALCVKQAPAFVRVAGASWPLTPERARYEHRAMLEHRRHAPDYVPTPLHYDPALHLQVIEHLDGHTVLRDELIDGRAPADLGRHLGDYLARTLFHTSDLALPAARKRPLVAEFEGNTEMCAIMEEMVFTEVYRPFHRNQWTGPHLDADVDRLRADTALLVAVARLKDHYLTSRQALLHGDLHTGSIMVSAHRTHVIDQEFACYGPMGFDIGNLLAHLLISYFAKDTPGPETTEQARLLATVETVWTEFDARFTALWRSSPTGDSYPSALFPPGSDLLDHERRAYLGRVLHDTIGFCGAEIVRRVIGFARPADFTTIPDPGYRAARERRALHLARALLVDDHHDIRDVVTAARAYRAVEQVTRRGV</sequence>
<evidence type="ECO:0000256" key="3">
    <source>
        <dbReference type="ARBA" id="ARBA00012128"/>
    </source>
</evidence>
<keyword evidence="6 9" id="KW-0418">Kinase</keyword>
<dbReference type="AlphaFoldDB" id="A0A7W9M4B7"/>
<dbReference type="EC" id="2.7.1.100" evidence="3"/>
<evidence type="ECO:0000256" key="6">
    <source>
        <dbReference type="ARBA" id="ARBA00022777"/>
    </source>
</evidence>
<evidence type="ECO:0000256" key="2">
    <source>
        <dbReference type="ARBA" id="ARBA00011738"/>
    </source>
</evidence>
<dbReference type="GO" id="GO:0009086">
    <property type="term" value="P:methionine biosynthetic process"/>
    <property type="evidence" value="ECO:0007669"/>
    <property type="project" value="InterPro"/>
</dbReference>
<evidence type="ECO:0000313" key="10">
    <source>
        <dbReference type="Proteomes" id="UP000552097"/>
    </source>
</evidence>
<dbReference type="Gene3D" id="3.30.200.20">
    <property type="entry name" value="Phosphorylase Kinase, domain 1"/>
    <property type="match status" value="1"/>
</dbReference>
<comment type="similarity">
    <text evidence="1">Belongs to the methylthioribose kinase family.</text>
</comment>
<evidence type="ECO:0000256" key="1">
    <source>
        <dbReference type="ARBA" id="ARBA00010165"/>
    </source>
</evidence>
<keyword evidence="10" id="KW-1185">Reference proteome</keyword>
<dbReference type="Pfam" id="PF01636">
    <property type="entry name" value="APH"/>
    <property type="match status" value="1"/>
</dbReference>
<evidence type="ECO:0000259" key="8">
    <source>
        <dbReference type="Pfam" id="PF01636"/>
    </source>
</evidence>
<accession>A0A7W9M4B7</accession>
<dbReference type="InterPro" id="IPR002575">
    <property type="entry name" value="Aminoglycoside_PTrfase"/>
</dbReference>
<dbReference type="PANTHER" id="PTHR34273">
    <property type="entry name" value="METHYLTHIORIBOSE KINASE"/>
    <property type="match status" value="1"/>
</dbReference>
<dbReference type="Gene3D" id="3.90.1200.10">
    <property type="match status" value="1"/>
</dbReference>
<dbReference type="SUPFAM" id="SSF56112">
    <property type="entry name" value="Protein kinase-like (PK-like)"/>
    <property type="match status" value="1"/>
</dbReference>
<dbReference type="GO" id="GO:0046522">
    <property type="term" value="F:S-methyl-5-thioribose kinase activity"/>
    <property type="evidence" value="ECO:0007669"/>
    <property type="project" value="UniProtKB-EC"/>
</dbReference>
<comment type="subunit">
    <text evidence="2">Homodimer.</text>
</comment>
<dbReference type="PANTHER" id="PTHR34273:SF2">
    <property type="entry name" value="METHYLTHIORIBOSE KINASE"/>
    <property type="match status" value="1"/>
</dbReference>
<dbReference type="EMBL" id="JACHMO010000001">
    <property type="protein sequence ID" value="MBB5806848.1"/>
    <property type="molecule type" value="Genomic_DNA"/>
</dbReference>
<dbReference type="NCBIfam" id="TIGR01767">
    <property type="entry name" value="MTRK"/>
    <property type="match status" value="1"/>
</dbReference>
<organism evidence="9 10">
    <name type="scientific">Saccharothrix ecbatanensis</name>
    <dbReference type="NCBI Taxonomy" id="1105145"/>
    <lineage>
        <taxon>Bacteria</taxon>
        <taxon>Bacillati</taxon>
        <taxon>Actinomycetota</taxon>
        <taxon>Actinomycetes</taxon>
        <taxon>Pseudonocardiales</taxon>
        <taxon>Pseudonocardiaceae</taxon>
        <taxon>Saccharothrix</taxon>
    </lineage>
</organism>
<evidence type="ECO:0000256" key="4">
    <source>
        <dbReference type="ARBA" id="ARBA00022679"/>
    </source>
</evidence>
<keyword evidence="4 9" id="KW-0808">Transferase</keyword>
<protein>
    <recommendedName>
        <fullName evidence="3">S-methyl-5-thioribose kinase</fullName>
        <ecNumber evidence="3">2.7.1.100</ecNumber>
    </recommendedName>
</protein>
<name>A0A7W9M4B7_9PSEU</name>
<evidence type="ECO:0000256" key="5">
    <source>
        <dbReference type="ARBA" id="ARBA00022741"/>
    </source>
</evidence>
<comment type="caution">
    <text evidence="9">The sequence shown here is derived from an EMBL/GenBank/DDBJ whole genome shotgun (WGS) entry which is preliminary data.</text>
</comment>
<keyword evidence="5" id="KW-0547">Nucleotide-binding</keyword>
<proteinExistence type="inferred from homology"/>
<reference evidence="9 10" key="1">
    <citation type="submission" date="2020-08" db="EMBL/GenBank/DDBJ databases">
        <title>Sequencing the genomes of 1000 actinobacteria strains.</title>
        <authorList>
            <person name="Klenk H.-P."/>
        </authorList>
    </citation>
    <scope>NUCLEOTIDE SEQUENCE [LARGE SCALE GENOMIC DNA]</scope>
    <source>
        <strain evidence="9 10">DSM 45486</strain>
    </source>
</reference>
<dbReference type="Proteomes" id="UP000552097">
    <property type="component" value="Unassembled WGS sequence"/>
</dbReference>
<dbReference type="RefSeq" id="WP_184926709.1">
    <property type="nucleotide sequence ID" value="NZ_JACHMO010000001.1"/>
</dbReference>
<dbReference type="PIRSF" id="PIRSF031134">
    <property type="entry name" value="MTRK"/>
    <property type="match status" value="1"/>
</dbReference>
<feature type="domain" description="Aminoglycoside phosphotransferase" evidence="8">
    <location>
        <begin position="33"/>
        <end position="268"/>
    </location>
</feature>
<evidence type="ECO:0000256" key="7">
    <source>
        <dbReference type="ARBA" id="ARBA00022840"/>
    </source>
</evidence>
<gene>
    <name evidence="9" type="ORF">F4560_006616</name>
</gene>
<dbReference type="InterPro" id="IPR011009">
    <property type="entry name" value="Kinase-like_dom_sf"/>
</dbReference>